<dbReference type="PANTHER" id="PTHR46847:SF1">
    <property type="entry name" value="D-ALLOSE-BINDING PERIPLASMIC PROTEIN-RELATED"/>
    <property type="match status" value="1"/>
</dbReference>
<dbReference type="Pfam" id="PF13407">
    <property type="entry name" value="Peripla_BP_4"/>
    <property type="match status" value="1"/>
</dbReference>
<name>A0A6N7WPZ0_9FIRM</name>
<reference evidence="5 6" key="1">
    <citation type="submission" date="2019-08" db="EMBL/GenBank/DDBJ databases">
        <title>In-depth cultivation of the pig gut microbiome towards novel bacterial diversity and tailored functional studies.</title>
        <authorList>
            <person name="Wylensek D."/>
            <person name="Hitch T.C.A."/>
            <person name="Clavel T."/>
        </authorList>
    </citation>
    <scope>NUCLEOTIDE SEQUENCE [LARGE SCALE GENOMIC DNA]</scope>
    <source>
        <strain evidence="5 6">WCA-389-WT-23B</strain>
    </source>
</reference>
<evidence type="ECO:0000313" key="5">
    <source>
        <dbReference type="EMBL" id="MSS91490.1"/>
    </source>
</evidence>
<dbReference type="InterPro" id="IPR028082">
    <property type="entry name" value="Peripla_BP_I"/>
</dbReference>
<dbReference type="AlphaFoldDB" id="A0A6N7WPZ0"/>
<dbReference type="EMBL" id="VUMI01000067">
    <property type="protein sequence ID" value="MSS91490.1"/>
    <property type="molecule type" value="Genomic_DNA"/>
</dbReference>
<dbReference type="InterPro" id="IPR025997">
    <property type="entry name" value="SBP_2_dom"/>
</dbReference>
<dbReference type="Proteomes" id="UP000436047">
    <property type="component" value="Unassembled WGS sequence"/>
</dbReference>
<dbReference type="CDD" id="cd20006">
    <property type="entry name" value="PBP1_ABC_sugar_binding-like"/>
    <property type="match status" value="1"/>
</dbReference>
<proteinExistence type="inferred from homology"/>
<evidence type="ECO:0000256" key="3">
    <source>
        <dbReference type="ARBA" id="ARBA00022729"/>
    </source>
</evidence>
<comment type="subcellular location">
    <subcellularLocation>
        <location evidence="1">Cell envelope</location>
    </subcellularLocation>
</comment>
<dbReference type="Gene3D" id="3.40.50.2300">
    <property type="match status" value="2"/>
</dbReference>
<feature type="domain" description="Periplasmic binding protein" evidence="4">
    <location>
        <begin position="24"/>
        <end position="280"/>
    </location>
</feature>
<evidence type="ECO:0000259" key="4">
    <source>
        <dbReference type="Pfam" id="PF13407"/>
    </source>
</evidence>
<comment type="caution">
    <text evidence="5">The sequence shown here is derived from an EMBL/GenBank/DDBJ whole genome shotgun (WGS) entry which is preliminary data.</text>
</comment>
<protein>
    <submittedName>
        <fullName evidence="5">Substrate-binding domain-containing protein</fullName>
    </submittedName>
</protein>
<accession>A0A6N7WPZ0</accession>
<dbReference type="GO" id="GO:0030246">
    <property type="term" value="F:carbohydrate binding"/>
    <property type="evidence" value="ECO:0007669"/>
    <property type="project" value="UniProtKB-ARBA"/>
</dbReference>
<evidence type="ECO:0000256" key="1">
    <source>
        <dbReference type="ARBA" id="ARBA00004196"/>
    </source>
</evidence>
<gene>
    <name evidence="5" type="ORF">FYJ45_25660</name>
</gene>
<dbReference type="GO" id="GO:0030313">
    <property type="term" value="C:cell envelope"/>
    <property type="evidence" value="ECO:0007669"/>
    <property type="project" value="UniProtKB-SubCell"/>
</dbReference>
<keyword evidence="3" id="KW-0732">Signal</keyword>
<evidence type="ECO:0000313" key="6">
    <source>
        <dbReference type="Proteomes" id="UP000436047"/>
    </source>
</evidence>
<organism evidence="5 6">
    <name type="scientific">Eisenbergiella porci</name>
    <dbReference type="NCBI Taxonomy" id="2652274"/>
    <lineage>
        <taxon>Bacteria</taxon>
        <taxon>Bacillati</taxon>
        <taxon>Bacillota</taxon>
        <taxon>Clostridia</taxon>
        <taxon>Lachnospirales</taxon>
        <taxon>Lachnospiraceae</taxon>
        <taxon>Eisenbergiella</taxon>
    </lineage>
</organism>
<dbReference type="SUPFAM" id="SSF53822">
    <property type="entry name" value="Periplasmic binding protein-like I"/>
    <property type="match status" value="1"/>
</dbReference>
<keyword evidence="6" id="KW-1185">Reference proteome</keyword>
<sequence length="311" mass="34030">MACALVLFGYVQKKSGQAAQKYKVAVIAKSTESAFWKSVFAGANAAGTEYNVELSFQGPETEEDYETQNRMIEQAAADGVSAIVFSAVDYNANAKAIDEAAKKGIKIVVIDSDVNSDAVSCRISTDNYAAGQMAGRAALLCPEERLYVGIVNFDEKTANGQEREAGFRDVVEKDERVKYIETKTVLSTTEDARQKTSELWRGRPEINVIATFNEWTSLGVGWAIRDLGIKDKTTVVAFDSNVVSVGMLETGEVDALVVQNPYAMGYLGVEKAYQLLTGQKLSGEKMDTATTMVNRDNMFSEECQKILFAFD</sequence>
<dbReference type="PANTHER" id="PTHR46847">
    <property type="entry name" value="D-ALLOSE-BINDING PERIPLASMIC PROTEIN-RELATED"/>
    <property type="match status" value="1"/>
</dbReference>
<comment type="similarity">
    <text evidence="2">Belongs to the bacterial solute-binding protein 2 family.</text>
</comment>
<evidence type="ECO:0000256" key="2">
    <source>
        <dbReference type="ARBA" id="ARBA00007639"/>
    </source>
</evidence>